<gene>
    <name evidence="4" type="ORF">SCHCODRAFT_256240</name>
</gene>
<dbReference type="InterPro" id="IPR029058">
    <property type="entry name" value="AB_hydrolase_fold"/>
</dbReference>
<dbReference type="eggNOG" id="ENOG502SIH4">
    <property type="taxonomic scope" value="Eukaryota"/>
</dbReference>
<dbReference type="KEGG" id="scm:SCHCO_02605001"/>
<protein>
    <submittedName>
        <fullName evidence="4">Uncharacterized protein</fullName>
    </submittedName>
</protein>
<dbReference type="STRING" id="578458.D8PT91"/>
<proteinExistence type="inferred from homology"/>
<dbReference type="AlphaFoldDB" id="D8PT91"/>
<evidence type="ECO:0000313" key="4">
    <source>
        <dbReference type="EMBL" id="EFJ01272.1"/>
    </source>
</evidence>
<dbReference type="EMBL" id="GL377303">
    <property type="protein sequence ID" value="EFJ01272.1"/>
    <property type="molecule type" value="Genomic_DNA"/>
</dbReference>
<feature type="chain" id="PRO_5003120278" evidence="3">
    <location>
        <begin position="20"/>
        <end position="488"/>
    </location>
</feature>
<feature type="signal peptide" evidence="3">
    <location>
        <begin position="1"/>
        <end position="19"/>
    </location>
</feature>
<dbReference type="OMA" id="CALYANS"/>
<dbReference type="RefSeq" id="XP_003036174.1">
    <property type="nucleotide sequence ID" value="XM_003036128.1"/>
</dbReference>
<dbReference type="GO" id="GO:0016787">
    <property type="term" value="F:hydrolase activity"/>
    <property type="evidence" value="ECO:0007669"/>
    <property type="project" value="UniProtKB-KW"/>
</dbReference>
<dbReference type="HOGENOM" id="CLU_013364_5_1_1"/>
<dbReference type="VEuPathDB" id="FungiDB:SCHCODRAFT_02605001"/>
<dbReference type="Gene3D" id="3.40.50.1820">
    <property type="entry name" value="alpha/beta hydrolase"/>
    <property type="match status" value="1"/>
</dbReference>
<dbReference type="PANTHER" id="PTHR43248">
    <property type="entry name" value="2-SUCCINYL-6-HYDROXY-2,4-CYCLOHEXADIENE-1-CARBOXYLATE SYNTHASE"/>
    <property type="match status" value="1"/>
</dbReference>
<dbReference type="InterPro" id="IPR051601">
    <property type="entry name" value="Serine_prot/Carboxylest_S33"/>
</dbReference>
<evidence type="ECO:0000313" key="5">
    <source>
        <dbReference type="Proteomes" id="UP000007431"/>
    </source>
</evidence>
<evidence type="ECO:0000256" key="3">
    <source>
        <dbReference type="SAM" id="SignalP"/>
    </source>
</evidence>
<keyword evidence="5" id="KW-1185">Reference proteome</keyword>
<reference evidence="4 5" key="1">
    <citation type="journal article" date="2010" name="Nat. Biotechnol.">
        <title>Genome sequence of the model mushroom Schizophyllum commune.</title>
        <authorList>
            <person name="Ohm R.A."/>
            <person name="de Jong J.F."/>
            <person name="Lugones L.G."/>
            <person name="Aerts A."/>
            <person name="Kothe E."/>
            <person name="Stajich J.E."/>
            <person name="de Vries R.P."/>
            <person name="Record E."/>
            <person name="Levasseur A."/>
            <person name="Baker S.E."/>
            <person name="Bartholomew K.A."/>
            <person name="Coutinho P.M."/>
            <person name="Erdmann S."/>
            <person name="Fowler T.J."/>
            <person name="Gathman A.C."/>
            <person name="Lombard V."/>
            <person name="Henrissat B."/>
            <person name="Knabe N."/>
            <person name="Kuees U."/>
            <person name="Lilly W.W."/>
            <person name="Lindquist E."/>
            <person name="Lucas S."/>
            <person name="Magnuson J.K."/>
            <person name="Piumi F."/>
            <person name="Raudaskoski M."/>
            <person name="Salamov A."/>
            <person name="Schmutz J."/>
            <person name="Schwarze F.W.M.R."/>
            <person name="vanKuyk P.A."/>
            <person name="Horton J.S."/>
            <person name="Grigoriev I.V."/>
            <person name="Woesten H.A.B."/>
        </authorList>
    </citation>
    <scope>NUCLEOTIDE SEQUENCE [LARGE SCALE GENOMIC DNA]</scope>
    <source>
        <strain evidence="5">H4-8 / FGSC 9210</strain>
    </source>
</reference>
<dbReference type="OrthoDB" id="425534at2759"/>
<organism evidence="5">
    <name type="scientific">Schizophyllum commune (strain H4-8 / FGSC 9210)</name>
    <name type="common">Split gill fungus</name>
    <dbReference type="NCBI Taxonomy" id="578458"/>
    <lineage>
        <taxon>Eukaryota</taxon>
        <taxon>Fungi</taxon>
        <taxon>Dikarya</taxon>
        <taxon>Basidiomycota</taxon>
        <taxon>Agaricomycotina</taxon>
        <taxon>Agaricomycetes</taxon>
        <taxon>Agaricomycetidae</taxon>
        <taxon>Agaricales</taxon>
        <taxon>Schizophyllaceae</taxon>
        <taxon>Schizophyllum</taxon>
    </lineage>
</organism>
<sequence>MLSVSSQLILSVFIALGRASSVPLVKRNSTINWFACSDLDAKYTSDNLNTTCGFFEVPLDWADDSVGTAKLAVVKLAASKERWGTVFMNPGGPGGSGLDFIYTYGATVGDETSGHYDVVSWDVRGGLGYSTPGAPACFASAEDSAQFFAGTLEEDGLDIKGNLTDGGQVDEFYSHVDEMDAKFRGLAERCLQAESGKSLQYVGTAATVRDMVALADELEPSVPEINFWGISGGTVVGATFVNMFPDRVGHVVLDACVDPTLWYDRPPPDIYSANLLSAEDTYSGLVDNCAAAGRGGCHLLESDDETGADLKARLQSYMDRAHDLHEAGVDLSKTLTSVEFRYQILTALFMPSTWSTFDKIAVAYNRSLAALSTNSTVPDALAQQLVPLKHQPQVTYEAHAIWCGDGIDAGNMTMRDSFDAIVEASKDVSPTFGPKWWNLAVISCFAWPARAVERYTGPWNNQLKNRVLVLGNAADPGTAFKNAESLAS</sequence>
<dbReference type="Proteomes" id="UP000007431">
    <property type="component" value="Unassembled WGS sequence"/>
</dbReference>
<dbReference type="InParanoid" id="D8PT91"/>
<dbReference type="PANTHER" id="PTHR43248:SF25">
    <property type="entry name" value="AB HYDROLASE-1 DOMAIN-CONTAINING PROTEIN-RELATED"/>
    <property type="match status" value="1"/>
</dbReference>
<accession>D8PT91</accession>
<keyword evidence="3" id="KW-0732">Signal</keyword>
<keyword evidence="2" id="KW-0378">Hydrolase</keyword>
<comment type="similarity">
    <text evidence="1">Belongs to the peptidase S33 family.</text>
</comment>
<evidence type="ECO:0000256" key="1">
    <source>
        <dbReference type="ARBA" id="ARBA00010088"/>
    </source>
</evidence>
<evidence type="ECO:0000256" key="2">
    <source>
        <dbReference type="ARBA" id="ARBA00022801"/>
    </source>
</evidence>
<dbReference type="SUPFAM" id="SSF53474">
    <property type="entry name" value="alpha/beta-Hydrolases"/>
    <property type="match status" value="1"/>
</dbReference>
<dbReference type="GeneID" id="9597188"/>
<name>D8PT91_SCHCM</name>